<dbReference type="OrthoDB" id="673005at2759"/>
<evidence type="ECO:0000256" key="1">
    <source>
        <dbReference type="SAM" id="MobiDB-lite"/>
    </source>
</evidence>
<dbReference type="EMBL" id="JACEFO010000112">
    <property type="protein sequence ID" value="KAF8780905.1"/>
    <property type="molecule type" value="Genomic_DNA"/>
</dbReference>
<reference evidence="2" key="1">
    <citation type="submission" date="2020-07" db="EMBL/GenBank/DDBJ databases">
        <title>Genome sequence and genetic diversity analysis of an under-domesticated orphan crop, white fonio (Digitaria exilis).</title>
        <authorList>
            <person name="Bennetzen J.L."/>
            <person name="Chen S."/>
            <person name="Ma X."/>
            <person name="Wang X."/>
            <person name="Yssel A.E.J."/>
            <person name="Chaluvadi S.R."/>
            <person name="Johnson M."/>
            <person name="Gangashetty P."/>
            <person name="Hamidou F."/>
            <person name="Sanogo M.D."/>
            <person name="Zwaenepoel A."/>
            <person name="Wallace J."/>
            <person name="Van De Peer Y."/>
            <person name="Van Deynze A."/>
        </authorList>
    </citation>
    <scope>NUCLEOTIDE SEQUENCE</scope>
    <source>
        <tissue evidence="2">Leaves</tissue>
    </source>
</reference>
<proteinExistence type="predicted"/>
<organism evidence="2 3">
    <name type="scientific">Digitaria exilis</name>
    <dbReference type="NCBI Taxonomy" id="1010633"/>
    <lineage>
        <taxon>Eukaryota</taxon>
        <taxon>Viridiplantae</taxon>
        <taxon>Streptophyta</taxon>
        <taxon>Embryophyta</taxon>
        <taxon>Tracheophyta</taxon>
        <taxon>Spermatophyta</taxon>
        <taxon>Magnoliopsida</taxon>
        <taxon>Liliopsida</taxon>
        <taxon>Poales</taxon>
        <taxon>Poaceae</taxon>
        <taxon>PACMAD clade</taxon>
        <taxon>Panicoideae</taxon>
        <taxon>Panicodae</taxon>
        <taxon>Paniceae</taxon>
        <taxon>Anthephorinae</taxon>
        <taxon>Digitaria</taxon>
    </lineage>
</organism>
<dbReference type="PANTHER" id="PTHR33085:SF127">
    <property type="entry name" value="EXPRESSED PROTEIN"/>
    <property type="match status" value="1"/>
</dbReference>
<protein>
    <submittedName>
        <fullName evidence="2">Uncharacterized protein</fullName>
    </submittedName>
</protein>
<feature type="region of interest" description="Disordered" evidence="1">
    <location>
        <begin position="1"/>
        <end position="31"/>
    </location>
</feature>
<accession>A0A835G0V0</accession>
<name>A0A835G0V0_9POAL</name>
<sequence length="371" mass="40820">MVHGITVVTSGTGKEQHWSQRRGSGAVGGRREKKGAISIMLPDNLIFAETIFIRQQEEEEHRDDEKSSAHSRSPPGEAAAAKQPVYFVVEHGVEEPTHSILELSAGAAARPVHHGNRAMSFAAVDTRQGPRIVGLGLDRTPIYDPKTSTELQGPRLVDSMVRPILIPHGSKLYALSRSPSVLPGRDFMPCFFVFDLNHRYSPGWHDLPPPPVFPCRLNPLEYRDPPEVRVASYAVVGSHILLSVQQDKGTCAFDMDCKKWEMVDGKNLPFIGEAVPLGGHRFVARSRALLCSMGMGRFSSFDIRSVDPGSEATVDKARNVHRSYSLVEGGDDADATANSVVITKQERQIYKLRDPFCHLAFPLPVVAALPM</sequence>
<dbReference type="Pfam" id="PF07893">
    <property type="entry name" value="DUF1668"/>
    <property type="match status" value="1"/>
</dbReference>
<dbReference type="Proteomes" id="UP000636709">
    <property type="component" value="Unassembled WGS sequence"/>
</dbReference>
<dbReference type="InterPro" id="IPR012871">
    <property type="entry name" value="DUF1668_ORYSA"/>
</dbReference>
<evidence type="ECO:0000313" key="3">
    <source>
        <dbReference type="Proteomes" id="UP000636709"/>
    </source>
</evidence>
<feature type="region of interest" description="Disordered" evidence="1">
    <location>
        <begin position="56"/>
        <end position="81"/>
    </location>
</feature>
<gene>
    <name evidence="2" type="ORF">HU200_000867</name>
</gene>
<evidence type="ECO:0000313" key="2">
    <source>
        <dbReference type="EMBL" id="KAF8780905.1"/>
    </source>
</evidence>
<dbReference type="AlphaFoldDB" id="A0A835G0V0"/>
<keyword evidence="3" id="KW-1185">Reference proteome</keyword>
<comment type="caution">
    <text evidence="2">The sequence shown here is derived from an EMBL/GenBank/DDBJ whole genome shotgun (WGS) entry which is preliminary data.</text>
</comment>
<dbReference type="PANTHER" id="PTHR33085">
    <property type="entry name" value="OS12G0113100 PROTEIN-RELATED"/>
    <property type="match status" value="1"/>
</dbReference>